<dbReference type="OrthoDB" id="432970at2759"/>
<organism evidence="7 8">
    <name type="scientific">Phanerochaete sordida</name>
    <dbReference type="NCBI Taxonomy" id="48140"/>
    <lineage>
        <taxon>Eukaryota</taxon>
        <taxon>Fungi</taxon>
        <taxon>Dikarya</taxon>
        <taxon>Basidiomycota</taxon>
        <taxon>Agaricomycotina</taxon>
        <taxon>Agaricomycetes</taxon>
        <taxon>Polyporales</taxon>
        <taxon>Phanerochaetaceae</taxon>
        <taxon>Phanerochaete</taxon>
    </lineage>
</organism>
<dbReference type="AlphaFoldDB" id="A0A9P3FX62"/>
<feature type="region of interest" description="Disordered" evidence="5">
    <location>
        <begin position="327"/>
        <end position="352"/>
    </location>
</feature>
<evidence type="ECO:0000313" key="7">
    <source>
        <dbReference type="EMBL" id="GJE84152.1"/>
    </source>
</evidence>
<dbReference type="EMBL" id="BPQB01000001">
    <property type="protein sequence ID" value="GJE84152.1"/>
    <property type="molecule type" value="Genomic_DNA"/>
</dbReference>
<evidence type="ECO:0000256" key="3">
    <source>
        <dbReference type="ARBA" id="ARBA00022833"/>
    </source>
</evidence>
<dbReference type="InterPro" id="IPR002893">
    <property type="entry name" value="Znf_MYND"/>
</dbReference>
<evidence type="ECO:0000256" key="2">
    <source>
        <dbReference type="ARBA" id="ARBA00022771"/>
    </source>
</evidence>
<evidence type="ECO:0000259" key="6">
    <source>
        <dbReference type="PROSITE" id="PS50865"/>
    </source>
</evidence>
<evidence type="ECO:0000256" key="4">
    <source>
        <dbReference type="PROSITE-ProRule" id="PRU00134"/>
    </source>
</evidence>
<feature type="compositionally biased region" description="Basic and acidic residues" evidence="5">
    <location>
        <begin position="327"/>
        <end position="336"/>
    </location>
</feature>
<keyword evidence="8" id="KW-1185">Reference proteome</keyword>
<dbReference type="Gene3D" id="6.10.140.2220">
    <property type="match status" value="1"/>
</dbReference>
<feature type="compositionally biased region" description="Polar residues" evidence="5">
    <location>
        <begin position="338"/>
        <end position="351"/>
    </location>
</feature>
<feature type="domain" description="MYND-type" evidence="6">
    <location>
        <begin position="238"/>
        <end position="283"/>
    </location>
</feature>
<protein>
    <recommendedName>
        <fullName evidence="6">MYND-type domain-containing protein</fullName>
    </recommendedName>
</protein>
<dbReference type="SUPFAM" id="SSF144232">
    <property type="entry name" value="HIT/MYND zinc finger-like"/>
    <property type="match status" value="1"/>
</dbReference>
<keyword evidence="1" id="KW-0479">Metal-binding</keyword>
<evidence type="ECO:0000256" key="1">
    <source>
        <dbReference type="ARBA" id="ARBA00022723"/>
    </source>
</evidence>
<gene>
    <name evidence="7" type="ORF">PsYK624_002280</name>
</gene>
<sequence length="385" mass="42591">MSDAVTPAIPSLWGAKEWQHAVFYLHTRIWCYFSAIEGAEILDVEEAAVDDVRRLQERSTEAVRAGATAGNAHDKLELALRQFTGVGTAHDVLGALDTLNSGTLDPDTIPRFVRVRALSLLARIFFDQSRVEETKDVAQWNFGNIYRAAVLVDEAAALGFVSAMVLQVGVAIERNGFRRPEDPRDERVADAAAMFMPGFTSLIHLWRAVDRRKAQMVRDLEGRTDALPKDPNAYICAAPGCGIESTPRETLRRCSGKCAPAGKPAYCDRICQKKDWLRHKHFCGEHAPIDGHAASMHQAAYEAPAFMNFADVDSYWHLYEAHFEAAAEDHGPEDPHSQIPSNRQSDSTAQGGSCKICRPLPGTPCDGYMKRLKELLNEALACEKL</sequence>
<evidence type="ECO:0000313" key="8">
    <source>
        <dbReference type="Proteomes" id="UP000703269"/>
    </source>
</evidence>
<proteinExistence type="predicted"/>
<dbReference type="GO" id="GO:0008270">
    <property type="term" value="F:zinc ion binding"/>
    <property type="evidence" value="ECO:0007669"/>
    <property type="project" value="UniProtKB-KW"/>
</dbReference>
<keyword evidence="2 4" id="KW-0863">Zinc-finger</keyword>
<reference evidence="7 8" key="1">
    <citation type="submission" date="2021-08" db="EMBL/GenBank/DDBJ databases">
        <title>Draft Genome Sequence of Phanerochaete sordida strain YK-624.</title>
        <authorList>
            <person name="Mori T."/>
            <person name="Dohra H."/>
            <person name="Suzuki T."/>
            <person name="Kawagishi H."/>
            <person name="Hirai H."/>
        </authorList>
    </citation>
    <scope>NUCLEOTIDE SEQUENCE [LARGE SCALE GENOMIC DNA]</scope>
    <source>
        <strain evidence="7 8">YK-624</strain>
    </source>
</reference>
<dbReference type="Proteomes" id="UP000703269">
    <property type="component" value="Unassembled WGS sequence"/>
</dbReference>
<comment type="caution">
    <text evidence="7">The sequence shown here is derived from an EMBL/GenBank/DDBJ whole genome shotgun (WGS) entry which is preliminary data.</text>
</comment>
<keyword evidence="3" id="KW-0862">Zinc</keyword>
<accession>A0A9P3FX62</accession>
<dbReference type="PROSITE" id="PS50865">
    <property type="entry name" value="ZF_MYND_2"/>
    <property type="match status" value="1"/>
</dbReference>
<name>A0A9P3FX62_9APHY</name>
<evidence type="ECO:0000256" key="5">
    <source>
        <dbReference type="SAM" id="MobiDB-lite"/>
    </source>
</evidence>